<dbReference type="Proteomes" id="UP001458880">
    <property type="component" value="Unassembled WGS sequence"/>
</dbReference>
<dbReference type="GO" id="GO:0016787">
    <property type="term" value="F:hydrolase activity"/>
    <property type="evidence" value="ECO:0007669"/>
    <property type="project" value="UniProtKB-KW"/>
</dbReference>
<dbReference type="AlphaFoldDB" id="A0AAW1I979"/>
<dbReference type="GO" id="GO:0006281">
    <property type="term" value="P:DNA repair"/>
    <property type="evidence" value="ECO:0007669"/>
    <property type="project" value="UniProtKB-KW"/>
</dbReference>
<dbReference type="GO" id="GO:0000723">
    <property type="term" value="P:telomere maintenance"/>
    <property type="evidence" value="ECO:0007669"/>
    <property type="project" value="InterPro"/>
</dbReference>
<keyword evidence="1 4" id="KW-0347">Helicase</keyword>
<reference evidence="4 5" key="1">
    <citation type="journal article" date="2024" name="BMC Genomics">
        <title>De novo assembly and annotation of Popillia japonica's genome with initial clues to its potential as an invasive pest.</title>
        <authorList>
            <person name="Cucini C."/>
            <person name="Boschi S."/>
            <person name="Funari R."/>
            <person name="Cardaioli E."/>
            <person name="Iannotti N."/>
            <person name="Marturano G."/>
            <person name="Paoli F."/>
            <person name="Bruttini M."/>
            <person name="Carapelli A."/>
            <person name="Frati F."/>
            <person name="Nardi F."/>
        </authorList>
    </citation>
    <scope>NUCLEOTIDE SEQUENCE [LARGE SCALE GENOMIC DNA]</scope>
    <source>
        <strain evidence="4">DMR45628</strain>
    </source>
</reference>
<comment type="similarity">
    <text evidence="1">Belongs to the helicase family.</text>
</comment>
<sequence>MPRKQTLTRRKGKKQSTGRCSGQSIRSVTASTEFSQASDTLIITQITQITNTTIPDSWMATPTMRPRPICTCSNQPGPSVTCVHEVETGDDIQKDYEQSNCSIRTISAITTQATQESDRTMQVPSTIPDSWTAKSPKRTRPNCTCNQPGTSAERCLLHENIEEGGTENAKCICEKQAGSTNARCPLHHTIRGDIDRIDDNNIPEGCICYEPGPANQRCPLHEIEPANDDIVIDDPFNDGFTEILEAVDFHTPQDNNPPQPADEIDILPPIPHQVGAADYLLATTRQNAADYLLATTRQNIEVHNCGHLDQNCLHCNAKYFALERNSRGTYNKCCSGGNVFLAPFTQHPQELRRLFTGQHPLSREFKQPSETITNPNDYFIFPDPVELENRAVRNDNEPQRLFYISGSGGVGKSFLYNCIITRLNALEIKVISVASTGIAAALLKQGRTVHSRFQLPVPIFENSTSRITRDSDDARFIRV</sequence>
<gene>
    <name evidence="4" type="ORF">QE152_g37963</name>
</gene>
<keyword evidence="1" id="KW-0547">Nucleotide-binding</keyword>
<dbReference type="EC" id="5.6.2.3" evidence="1"/>
<keyword evidence="1" id="KW-0067">ATP-binding</keyword>
<dbReference type="GO" id="GO:0005524">
    <property type="term" value="F:ATP binding"/>
    <property type="evidence" value="ECO:0007669"/>
    <property type="project" value="UniProtKB-KW"/>
</dbReference>
<keyword evidence="1" id="KW-0378">Hydrolase</keyword>
<dbReference type="GO" id="GO:0006310">
    <property type="term" value="P:DNA recombination"/>
    <property type="evidence" value="ECO:0007669"/>
    <property type="project" value="UniProtKB-KW"/>
</dbReference>
<comment type="caution">
    <text evidence="4">The sequence shown here is derived from an EMBL/GenBank/DDBJ whole genome shotgun (WGS) entry which is preliminary data.</text>
</comment>
<comment type="cofactor">
    <cofactor evidence="1">
        <name>Mg(2+)</name>
        <dbReference type="ChEBI" id="CHEBI:18420"/>
    </cofactor>
</comment>
<dbReference type="GO" id="GO:0043139">
    <property type="term" value="F:5'-3' DNA helicase activity"/>
    <property type="evidence" value="ECO:0007669"/>
    <property type="project" value="UniProtKB-EC"/>
</dbReference>
<accession>A0AAW1I979</accession>
<feature type="domain" description="DNA helicase Pif1-like DEAD-box helicase" evidence="3">
    <location>
        <begin position="397"/>
        <end position="476"/>
    </location>
</feature>
<feature type="compositionally biased region" description="Polar residues" evidence="2">
    <location>
        <begin position="112"/>
        <end position="133"/>
    </location>
</feature>
<dbReference type="InterPro" id="IPR010285">
    <property type="entry name" value="DNA_helicase_pif1-like_DEAD"/>
</dbReference>
<dbReference type="SUPFAM" id="SSF52540">
    <property type="entry name" value="P-loop containing nucleoside triphosphate hydrolases"/>
    <property type="match status" value="1"/>
</dbReference>
<dbReference type="Gene3D" id="3.40.50.300">
    <property type="entry name" value="P-loop containing nucleotide triphosphate hydrolases"/>
    <property type="match status" value="1"/>
</dbReference>
<feature type="compositionally biased region" description="Basic residues" evidence="2">
    <location>
        <begin position="1"/>
        <end position="16"/>
    </location>
</feature>
<dbReference type="EMBL" id="JASPKY010000772">
    <property type="protein sequence ID" value="KAK9685530.1"/>
    <property type="molecule type" value="Genomic_DNA"/>
</dbReference>
<keyword evidence="5" id="KW-1185">Reference proteome</keyword>
<evidence type="ECO:0000259" key="3">
    <source>
        <dbReference type="Pfam" id="PF05970"/>
    </source>
</evidence>
<feature type="region of interest" description="Disordered" evidence="2">
    <location>
        <begin position="1"/>
        <end position="24"/>
    </location>
</feature>
<proteinExistence type="inferred from homology"/>
<dbReference type="InterPro" id="IPR027417">
    <property type="entry name" value="P-loop_NTPase"/>
</dbReference>
<keyword evidence="1" id="KW-0234">DNA repair</keyword>
<dbReference type="PANTHER" id="PTHR10492:SF57">
    <property type="entry name" value="ATP-DEPENDENT DNA HELICASE"/>
    <property type="match status" value="1"/>
</dbReference>
<evidence type="ECO:0000256" key="2">
    <source>
        <dbReference type="SAM" id="MobiDB-lite"/>
    </source>
</evidence>
<evidence type="ECO:0000313" key="5">
    <source>
        <dbReference type="Proteomes" id="UP001458880"/>
    </source>
</evidence>
<protein>
    <recommendedName>
        <fullName evidence="1">ATP-dependent DNA helicase</fullName>
        <ecNumber evidence="1">5.6.2.3</ecNumber>
    </recommendedName>
</protein>
<evidence type="ECO:0000256" key="1">
    <source>
        <dbReference type="RuleBase" id="RU363044"/>
    </source>
</evidence>
<feature type="region of interest" description="Disordered" evidence="2">
    <location>
        <begin position="112"/>
        <end position="143"/>
    </location>
</feature>
<dbReference type="Pfam" id="PF05970">
    <property type="entry name" value="PIF1"/>
    <property type="match status" value="1"/>
</dbReference>
<name>A0AAW1I979_POPJA</name>
<keyword evidence="1" id="KW-0233">DNA recombination</keyword>
<keyword evidence="1" id="KW-0227">DNA damage</keyword>
<evidence type="ECO:0000313" key="4">
    <source>
        <dbReference type="EMBL" id="KAK9685530.1"/>
    </source>
</evidence>
<organism evidence="4 5">
    <name type="scientific">Popillia japonica</name>
    <name type="common">Japanese beetle</name>
    <dbReference type="NCBI Taxonomy" id="7064"/>
    <lineage>
        <taxon>Eukaryota</taxon>
        <taxon>Metazoa</taxon>
        <taxon>Ecdysozoa</taxon>
        <taxon>Arthropoda</taxon>
        <taxon>Hexapoda</taxon>
        <taxon>Insecta</taxon>
        <taxon>Pterygota</taxon>
        <taxon>Neoptera</taxon>
        <taxon>Endopterygota</taxon>
        <taxon>Coleoptera</taxon>
        <taxon>Polyphaga</taxon>
        <taxon>Scarabaeiformia</taxon>
        <taxon>Scarabaeidae</taxon>
        <taxon>Rutelinae</taxon>
        <taxon>Popillia</taxon>
    </lineage>
</organism>
<comment type="catalytic activity">
    <reaction evidence="1">
        <text>ATP + H2O = ADP + phosphate + H(+)</text>
        <dbReference type="Rhea" id="RHEA:13065"/>
        <dbReference type="ChEBI" id="CHEBI:15377"/>
        <dbReference type="ChEBI" id="CHEBI:15378"/>
        <dbReference type="ChEBI" id="CHEBI:30616"/>
        <dbReference type="ChEBI" id="CHEBI:43474"/>
        <dbReference type="ChEBI" id="CHEBI:456216"/>
        <dbReference type="EC" id="5.6.2.3"/>
    </reaction>
</comment>
<dbReference type="PANTHER" id="PTHR10492">
    <property type="match status" value="1"/>
</dbReference>